<evidence type="ECO:0000259" key="2">
    <source>
        <dbReference type="Pfam" id="PF01364"/>
    </source>
</evidence>
<protein>
    <submittedName>
        <fullName evidence="3">CARDB protein</fullName>
    </submittedName>
</protein>
<dbReference type="InterPro" id="IPR029031">
    <property type="entry name" value="Gingipain_N_sf"/>
</dbReference>
<dbReference type="Gene3D" id="3.40.50.1460">
    <property type="match status" value="1"/>
</dbReference>
<dbReference type="Gene3D" id="2.60.40.10">
    <property type="entry name" value="Immunoglobulins"/>
    <property type="match status" value="1"/>
</dbReference>
<dbReference type="SUPFAM" id="SSF52129">
    <property type="entry name" value="Caspase-like"/>
    <property type="match status" value="1"/>
</dbReference>
<reference evidence="3 4" key="1">
    <citation type="submission" date="2018-03" db="EMBL/GenBank/DDBJ databases">
        <title>Genomic Encyclopedia of Type Strains, Phase III (KMG-III): the genomes of soil and plant-associated and newly described type strains.</title>
        <authorList>
            <person name="Whitman W."/>
        </authorList>
    </citation>
    <scope>NUCLEOTIDE SEQUENCE [LARGE SCALE GENOMIC DNA]</scope>
    <source>
        <strain evidence="3 4">CGMCC 1.12700</strain>
    </source>
</reference>
<evidence type="ECO:0000313" key="4">
    <source>
        <dbReference type="Proteomes" id="UP000240572"/>
    </source>
</evidence>
<organism evidence="3 4">
    <name type="scientific">Taibaiella chishuiensis</name>
    <dbReference type="NCBI Taxonomy" id="1434707"/>
    <lineage>
        <taxon>Bacteria</taxon>
        <taxon>Pseudomonadati</taxon>
        <taxon>Bacteroidota</taxon>
        <taxon>Chitinophagia</taxon>
        <taxon>Chitinophagales</taxon>
        <taxon>Chitinophagaceae</taxon>
        <taxon>Taibaiella</taxon>
    </lineage>
</organism>
<comment type="caution">
    <text evidence="3">The sequence shown here is derived from an EMBL/GenBank/DDBJ whole genome shotgun (WGS) entry which is preliminary data.</text>
</comment>
<dbReference type="EMBL" id="PYGD01000008">
    <property type="protein sequence ID" value="PSK90407.1"/>
    <property type="molecule type" value="Genomic_DNA"/>
</dbReference>
<feature type="domain" description="Gingipain" evidence="2">
    <location>
        <begin position="406"/>
        <end position="757"/>
    </location>
</feature>
<name>A0A2P8CZN6_9BACT</name>
<keyword evidence="4" id="KW-1185">Reference proteome</keyword>
<sequence length="1676" mass="186853">MLALLLGGMTATRSYGQLYGNEWIRFANTYYKFKIAREGIYRITKAELDALGMPGVTGNQLAIFREGRELPLYTSTPGTLGSGDFIEFYATRADGRIDTDLYPDPYYQPNKELNLISDTATYFLTYDNTPHQRLQLVNNAIPSPAPAAAPYCWVQARPGEQIRSAFNQGPSHMGGDYFFAASYDLGEGWAYPGPGLTSVLNIPVTQVYNGGLNASLSFSFAGHAAVVSQHQFSVKVNNTTVFDTSVNGFDMVKRSMDISTGLLSDPNTVLTLTDAAGPQARFYVMELSIRYPRTYNFSGAFSNTAGFRVPAAARYLEITGFNAGGQAPRLIDRSNNKLYTGTVDGGTVKFYLDNSFTDRDMMLSNVANITPVTGFQPVTFRDYSNTANQGDYIMLSHKRYIQASPNYLGDYKTYRSSASGGGHSPVIVDVTELYDQFGSGFEYHPISIRNFIRYANDHWSPKPAYLFIVGKGILYNTYTTYQQTAGQYSFAPVPTWGDPGSDNLLSGIYNDNKPVLATGRFSAWSNDEIGGYLEKVKLYEAAMRPDVTPTAASELWKKKGLNIAGSSNQGLQVSLLSSLRACKEIYEDTLVGGRVITVAKSTTDPVDQANSNAVDSMVNRGVGNLTFYGHASSSGFDFNLNAPDNYHSSPRFMTFFAYGCNVGQIFTLSPNKTISEQYLLSQKGGSIMMIAGDNTGWTNVLPAYMQNLERSISFRDYGKTLGEQYRKNIAYVLDHANLQNMDIHTQCLVYQGDPALAMYNPEKRDYAVEEAGLSAIPVNVTTALDSFTLKAVVYNLGKAEQGSVQVRVEHTRAGAATAVYTDTLQVTGLYHTDTLYFRIPVNANLDIGLNKYTVKVDASDRYDELSELNNAATLQLFIYSENLVPVYPPEFAIVHDPGIVLKASTLNAFARNRRYKLEIDTTETFDSPLKQSTEIMSSGGVLHWKPNITYRDSVVYYWRTAPDTLVDGVNSWLYSSFIYLADGSEGWNQSHYFQYKKNEMTTMDLPATTRKFKFHPKINVLKIENKTIYPTENDYDNVRQTLNDLPLDKWGCAFGGSVQILVIDSVSGQPWKNTLDGLYGSQRTCSGDSMLRRYQYEFSTSTRESRNKARDLINMVPDGNYIMIKNLIYASSDWWNGQTAPQWQADAAVNGAGNTLYDVIKNLGFDQIDDFNNVKKVFAFFRKKGDNSYPVYQLVSPDEVSKITLDNITFPSYPDTGIMHSTVVGPAQEWKRLKWRTSATDHATSDVPYVQVYGLSPLNGETLLYSGFSRDTSLSFIAAAQYPKLRLNWYSVDTVARSSAQLDYWRVLYAPVPEAALNASAHFEFRDSLTAGQQASLKIAIENLTPLPMDSMQVRYRLIDAANNTHLLADKRYKKLQGNDTLIADLEFDPMAYPGNNFLFIEANPDNAQPEQYHPNNLGYLNLNMKADNRSPVLDVTFDGIHILDKDIVSAKPLIKVLMRDENMHMPLNDTALMRMQLVRPGSSTPVDIPFDGAISRFYPAAAGSKNEARIEYRPELPEDGVYRLSVTGKDKAGNVAGKTGGSAGAAPLYEVSFTVENKPSITHVLNYPNPFSTSTQFIFTMTGSEIPAQFKIQILTVTGKIVREIKKHELGDLHIGRNITDYRWDGKDEYGQLLGNGVYLYRVITSIRGEDVMHRKQAAVDKFFKNGYGKLYIMR</sequence>
<dbReference type="InterPro" id="IPR029030">
    <property type="entry name" value="Caspase-like_dom_sf"/>
</dbReference>
<accession>A0A2P8CZN6</accession>
<dbReference type="Proteomes" id="UP000240572">
    <property type="component" value="Unassembled WGS sequence"/>
</dbReference>
<dbReference type="InterPro" id="IPR001769">
    <property type="entry name" value="Gingipain"/>
</dbReference>
<dbReference type="InterPro" id="IPR013783">
    <property type="entry name" value="Ig-like_fold"/>
</dbReference>
<dbReference type="GO" id="GO:0006508">
    <property type="term" value="P:proteolysis"/>
    <property type="evidence" value="ECO:0007669"/>
    <property type="project" value="InterPro"/>
</dbReference>
<evidence type="ECO:0000313" key="3">
    <source>
        <dbReference type="EMBL" id="PSK90407.1"/>
    </source>
</evidence>
<dbReference type="Pfam" id="PF01364">
    <property type="entry name" value="Peptidase_C25"/>
    <property type="match status" value="1"/>
</dbReference>
<dbReference type="GO" id="GO:0008234">
    <property type="term" value="F:cysteine-type peptidase activity"/>
    <property type="evidence" value="ECO:0007669"/>
    <property type="project" value="InterPro"/>
</dbReference>
<proteinExistence type="predicted"/>
<gene>
    <name evidence="3" type="ORF">B0I18_108137</name>
</gene>
<dbReference type="Gene3D" id="2.60.40.4070">
    <property type="match status" value="1"/>
</dbReference>
<evidence type="ECO:0000256" key="1">
    <source>
        <dbReference type="ARBA" id="ARBA00022729"/>
    </source>
</evidence>
<dbReference type="Gene3D" id="3.40.50.10390">
    <property type="entry name" value="Gingipain r, domain 1"/>
    <property type="match status" value="1"/>
</dbReference>
<keyword evidence="1" id="KW-0732">Signal</keyword>